<dbReference type="PANTHER" id="PTHR30269:SF23">
    <property type="entry name" value="MEMBRANE TRANSPORTER PROTEIN YDHB-RELATED"/>
    <property type="match status" value="1"/>
</dbReference>
<keyword evidence="4 8" id="KW-1003">Cell membrane</keyword>
<keyword evidence="5 8" id="KW-0812">Transmembrane</keyword>
<dbReference type="RefSeq" id="WP_039747543.1">
    <property type="nucleotide sequence ID" value="NZ_JTCM02000080.1"/>
</dbReference>
<evidence type="ECO:0000313" key="10">
    <source>
        <dbReference type="Proteomes" id="UP000031549"/>
    </source>
</evidence>
<proteinExistence type="inferred from homology"/>
<dbReference type="AlphaFoldDB" id="A0A846HGH5"/>
<evidence type="ECO:0000256" key="6">
    <source>
        <dbReference type="ARBA" id="ARBA00022989"/>
    </source>
</evidence>
<feature type="transmembrane region" description="Helical" evidence="8">
    <location>
        <begin position="160"/>
        <end position="182"/>
    </location>
</feature>
<dbReference type="Pfam" id="PF01925">
    <property type="entry name" value="TauE"/>
    <property type="match status" value="1"/>
</dbReference>
<evidence type="ECO:0000256" key="2">
    <source>
        <dbReference type="ARBA" id="ARBA00009142"/>
    </source>
</evidence>
<gene>
    <name evidence="9" type="ORF">PI95_025070</name>
</gene>
<comment type="similarity">
    <text evidence="2 8">Belongs to the 4-toluene sulfonate uptake permease (TSUP) (TC 2.A.102) family.</text>
</comment>
<dbReference type="InterPro" id="IPR002781">
    <property type="entry name" value="TM_pro_TauE-like"/>
</dbReference>
<evidence type="ECO:0000256" key="8">
    <source>
        <dbReference type="RuleBase" id="RU363041"/>
    </source>
</evidence>
<feature type="transmembrane region" description="Helical" evidence="8">
    <location>
        <begin position="44"/>
        <end position="67"/>
    </location>
</feature>
<organism evidence="9 10">
    <name type="scientific">Hassallia byssoidea VB512170</name>
    <dbReference type="NCBI Taxonomy" id="1304833"/>
    <lineage>
        <taxon>Bacteria</taxon>
        <taxon>Bacillati</taxon>
        <taxon>Cyanobacteriota</taxon>
        <taxon>Cyanophyceae</taxon>
        <taxon>Nostocales</taxon>
        <taxon>Tolypothrichaceae</taxon>
        <taxon>Hassallia</taxon>
    </lineage>
</organism>
<accession>A0A846HGH5</accession>
<dbReference type="Proteomes" id="UP000031549">
    <property type="component" value="Unassembled WGS sequence"/>
</dbReference>
<keyword evidence="3" id="KW-0813">Transport</keyword>
<evidence type="ECO:0000256" key="4">
    <source>
        <dbReference type="ARBA" id="ARBA00022475"/>
    </source>
</evidence>
<evidence type="ECO:0000256" key="5">
    <source>
        <dbReference type="ARBA" id="ARBA00022692"/>
    </source>
</evidence>
<feature type="transmembrane region" description="Helical" evidence="8">
    <location>
        <begin position="229"/>
        <end position="246"/>
    </location>
</feature>
<evidence type="ECO:0000313" key="9">
    <source>
        <dbReference type="EMBL" id="NEU75740.1"/>
    </source>
</evidence>
<evidence type="ECO:0000256" key="7">
    <source>
        <dbReference type="ARBA" id="ARBA00023136"/>
    </source>
</evidence>
<dbReference type="EMBL" id="JTCM02000080">
    <property type="protein sequence ID" value="NEU75740.1"/>
    <property type="molecule type" value="Genomic_DNA"/>
</dbReference>
<keyword evidence="10" id="KW-1185">Reference proteome</keyword>
<feature type="transmembrane region" description="Helical" evidence="8">
    <location>
        <begin position="7"/>
        <end position="32"/>
    </location>
</feature>
<reference evidence="9 10" key="1">
    <citation type="journal article" date="2015" name="Genome Announc.">
        <title>Draft Genome Sequence of Cyanobacterium Hassallia byssoidea Strain VB512170, Isolated from Monuments in India.</title>
        <authorList>
            <person name="Singh D."/>
            <person name="Chandrababunaidu M.M."/>
            <person name="Panda A."/>
            <person name="Sen D."/>
            <person name="Bhattacharyya S."/>
            <person name="Adhikary S.P."/>
            <person name="Tripathy S."/>
        </authorList>
    </citation>
    <scope>NUCLEOTIDE SEQUENCE [LARGE SCALE GENOMIC DNA]</scope>
    <source>
        <strain evidence="9 10">VB512170</strain>
    </source>
</reference>
<name>A0A846HGH5_9CYAN</name>
<feature type="transmembrane region" description="Helical" evidence="8">
    <location>
        <begin position="203"/>
        <end position="223"/>
    </location>
</feature>
<keyword evidence="6 8" id="KW-1133">Transmembrane helix</keyword>
<protein>
    <recommendedName>
        <fullName evidence="8">Probable membrane transporter protein</fullName>
    </recommendedName>
</protein>
<feature type="transmembrane region" description="Helical" evidence="8">
    <location>
        <begin position="79"/>
        <end position="112"/>
    </location>
</feature>
<dbReference type="InterPro" id="IPR052017">
    <property type="entry name" value="TSUP"/>
</dbReference>
<dbReference type="GO" id="GO:0005886">
    <property type="term" value="C:plasma membrane"/>
    <property type="evidence" value="ECO:0007669"/>
    <property type="project" value="UniProtKB-SubCell"/>
</dbReference>
<dbReference type="PANTHER" id="PTHR30269">
    <property type="entry name" value="TRANSMEMBRANE PROTEIN YFCA"/>
    <property type="match status" value="1"/>
</dbReference>
<comment type="caution">
    <text evidence="9">The sequence shown here is derived from an EMBL/GenBank/DDBJ whole genome shotgun (WGS) entry which is preliminary data.</text>
</comment>
<evidence type="ECO:0000256" key="3">
    <source>
        <dbReference type="ARBA" id="ARBA00022448"/>
    </source>
</evidence>
<comment type="subcellular location">
    <subcellularLocation>
        <location evidence="1 8">Cell membrane</location>
        <topology evidence="1 8">Multi-pass membrane protein</topology>
    </subcellularLocation>
</comment>
<feature type="transmembrane region" description="Helical" evidence="8">
    <location>
        <begin position="253"/>
        <end position="271"/>
    </location>
</feature>
<sequence length="278" mass="28899">MNILEFSLLVWIGSFSAGFLGALTGLGGGVVIVPLLTSMFGVDIRYAVGASLVSVIATSSGAACTYIKKGYTNLRLGMFLEVATTIGAIVGALIASFISIKALTIVLAIVLIYSAYLSQQPRPENIETESTDFLANYLKLNGTYPTPDGLMSYQVQSVPAGFSVMLVAGVLSGLLGIGSGGFKVLAMDQAMRLPFKVSTTTSNFMIGVTAAASAGVYLARGYIDPGLSMPVMLGVLPGAFLGAKVLVGAKTQILRIIFSLVLVVMALKMVYNSLLGGL</sequence>
<evidence type="ECO:0000256" key="1">
    <source>
        <dbReference type="ARBA" id="ARBA00004651"/>
    </source>
</evidence>
<keyword evidence="7 8" id="KW-0472">Membrane</keyword>